<evidence type="ECO:0000256" key="1">
    <source>
        <dbReference type="SAM" id="Coils"/>
    </source>
</evidence>
<feature type="compositionally biased region" description="Polar residues" evidence="2">
    <location>
        <begin position="103"/>
        <end position="116"/>
    </location>
</feature>
<reference evidence="4" key="1">
    <citation type="submission" date="2022-03" db="EMBL/GenBank/DDBJ databases">
        <authorList>
            <person name="Martin H S."/>
        </authorList>
    </citation>
    <scope>NUCLEOTIDE SEQUENCE</scope>
</reference>
<gene>
    <name evidence="4" type="ORF">IPOD504_LOCUS4676</name>
</gene>
<feature type="compositionally biased region" description="Basic and acidic residues" evidence="2">
    <location>
        <begin position="188"/>
        <end position="201"/>
    </location>
</feature>
<keyword evidence="1" id="KW-0175">Coiled coil</keyword>
<keyword evidence="5" id="KW-1185">Reference proteome</keyword>
<feature type="coiled-coil region" evidence="1">
    <location>
        <begin position="398"/>
        <end position="432"/>
    </location>
</feature>
<feature type="region of interest" description="Disordered" evidence="2">
    <location>
        <begin position="799"/>
        <end position="824"/>
    </location>
</feature>
<feature type="region of interest" description="Disordered" evidence="2">
    <location>
        <begin position="95"/>
        <end position="122"/>
    </location>
</feature>
<feature type="transmembrane region" description="Helical" evidence="3">
    <location>
        <begin position="853"/>
        <end position="883"/>
    </location>
</feature>
<evidence type="ECO:0000256" key="3">
    <source>
        <dbReference type="SAM" id="Phobius"/>
    </source>
</evidence>
<evidence type="ECO:0000313" key="5">
    <source>
        <dbReference type="Proteomes" id="UP000837857"/>
    </source>
</evidence>
<feature type="compositionally biased region" description="Low complexity" evidence="2">
    <location>
        <begin position="639"/>
        <end position="652"/>
    </location>
</feature>
<keyword evidence="3" id="KW-0472">Membrane</keyword>
<accession>A0ABN8I0M2</accession>
<dbReference type="Proteomes" id="UP000837857">
    <property type="component" value="Chromosome 15"/>
</dbReference>
<keyword evidence="3" id="KW-0812">Transmembrane</keyword>
<feature type="region of interest" description="Disordered" evidence="2">
    <location>
        <begin position="146"/>
        <end position="237"/>
    </location>
</feature>
<evidence type="ECO:0000313" key="4">
    <source>
        <dbReference type="EMBL" id="CAH2044312.1"/>
    </source>
</evidence>
<evidence type="ECO:0000256" key="2">
    <source>
        <dbReference type="SAM" id="MobiDB-lite"/>
    </source>
</evidence>
<feature type="non-terminal residue" evidence="4">
    <location>
        <position position="900"/>
    </location>
</feature>
<organism evidence="4 5">
    <name type="scientific">Iphiclides podalirius</name>
    <name type="common">scarce swallowtail</name>
    <dbReference type="NCBI Taxonomy" id="110791"/>
    <lineage>
        <taxon>Eukaryota</taxon>
        <taxon>Metazoa</taxon>
        <taxon>Ecdysozoa</taxon>
        <taxon>Arthropoda</taxon>
        <taxon>Hexapoda</taxon>
        <taxon>Insecta</taxon>
        <taxon>Pterygota</taxon>
        <taxon>Neoptera</taxon>
        <taxon>Endopterygota</taxon>
        <taxon>Lepidoptera</taxon>
        <taxon>Glossata</taxon>
        <taxon>Ditrysia</taxon>
        <taxon>Papilionoidea</taxon>
        <taxon>Papilionidae</taxon>
        <taxon>Papilioninae</taxon>
        <taxon>Iphiclides</taxon>
    </lineage>
</organism>
<feature type="compositionally biased region" description="Polar residues" evidence="2">
    <location>
        <begin position="178"/>
        <end position="187"/>
    </location>
</feature>
<feature type="region of interest" description="Disordered" evidence="2">
    <location>
        <begin position="632"/>
        <end position="684"/>
    </location>
</feature>
<dbReference type="EMBL" id="OW152827">
    <property type="protein sequence ID" value="CAH2044312.1"/>
    <property type="molecule type" value="Genomic_DNA"/>
</dbReference>
<name>A0ABN8I0M2_9NEOP</name>
<sequence>MDDTKKLTTQTASHKNVLPDVVHFQQIPVMETVADDETESVPDTGQTIEGPKLENVEDFSKTESISEQVPSQIEYSMTDSDNIIQEHASQEHLNVEVSKQKPSDNSLNIPATTNVRGNLDQESSRHSWNLDVDHNIHLSKESPVNLAISSDSKDTHNTKSIASQSSEEEKELLQNNEDVVSNQSLHTQEVKSNDCDSKESLGSEYLDSLNNDENMDSPKNRNDEIENSPNKSNSDSEEIIKLDIRGHGVPKFPIQAAKIIFGPPPEGSTVVDAQMEPMPPFQNLLSPFLVGVSDSVKVEEIFEEIVHNNVPSSLDKSPVESLSSDKTEKDLLIEEMTVDNTKEKENNFESSPIQPKSLQAEDTISFNTLTTDYKTICEEYEAKLVHFEDAITRRDELIDELTVSLQRSVRELDQLRADNNHLTQELQSLQHAAAERPQSEMDTMKAQLSDYVKYQSMVKGDSAKLYSAAMSGTTSLQSSNGEKDLDQEEITVNYSKSDLRSSDSEDFLNGFEAKVVALLNKFDEYIEENLRNKLRESIIQVLCDEIAKMRIDADTDIKDLETQLQQDKQAYTIETRRLRELLSSVKAGDADIDTLREELSLKHEKEMENLRTYFEKKCSDLERSYSEDVWRGRACSSPTGATAGEGDAAGAGDCRRRTRSAELPSLAPESTSMEQALKQVHRKHEQQLEELKGEHLAYVNELQVRHREAVASLEEQLNQLKAEIQTAENTEGNVSLYQQDIDLELEKGAAGGGRGAADETARLQHCPEQNLIFGSLRWVRQTRNRVWCQRGARGMSGEEARGHLQRWPTASSHHIGERRSAPNWSKVPHSDRFISRTESPFDADCGVNSSDSLIVVICVVLWLQGALLFVVDYAVTVLVVILVKNSRIVEIPFAEASHLC</sequence>
<protein>
    <submittedName>
        <fullName evidence="4">Uncharacterized protein</fullName>
    </submittedName>
</protein>
<proteinExistence type="predicted"/>
<keyword evidence="3" id="KW-1133">Transmembrane helix</keyword>